<comment type="catalytic activity">
    <reaction evidence="9 11">
        <text>tRNA(Pro) + L-proline + ATP = L-prolyl-tRNA(Pro) + AMP + diphosphate</text>
        <dbReference type="Rhea" id="RHEA:14305"/>
        <dbReference type="Rhea" id="RHEA-COMP:9700"/>
        <dbReference type="Rhea" id="RHEA-COMP:9702"/>
        <dbReference type="ChEBI" id="CHEBI:30616"/>
        <dbReference type="ChEBI" id="CHEBI:33019"/>
        <dbReference type="ChEBI" id="CHEBI:60039"/>
        <dbReference type="ChEBI" id="CHEBI:78442"/>
        <dbReference type="ChEBI" id="CHEBI:78532"/>
        <dbReference type="ChEBI" id="CHEBI:456215"/>
        <dbReference type="EC" id="6.1.1.15"/>
    </reaction>
</comment>
<dbReference type="InterPro" id="IPR033721">
    <property type="entry name" value="ProRS_core_arch_euk"/>
</dbReference>
<dbReference type="InterPro" id="IPR006195">
    <property type="entry name" value="aa-tRNA-synth_II"/>
</dbReference>
<evidence type="ECO:0000256" key="10">
    <source>
        <dbReference type="ARBA" id="ARBA00060806"/>
    </source>
</evidence>
<dbReference type="PROSITE" id="PS50862">
    <property type="entry name" value="AA_TRNA_LIGASE_II"/>
    <property type="match status" value="1"/>
</dbReference>
<dbReference type="NCBIfam" id="TIGR00408">
    <property type="entry name" value="proS_fam_I"/>
    <property type="match status" value="1"/>
</dbReference>
<proteinExistence type="inferred from homology"/>
<keyword evidence="8 11" id="KW-0030">Aminoacyl-tRNA synthetase</keyword>
<sequence length="490" mass="56074">MSKGIISKDEDYSQWFNELVIKADLAEYSPVRGCMIIKPYGYSIWEKMQTVLDKMFKDTGHSNAYFPLFIPKSFFSKEASHVDGFAKECAVVTHYRLKNDGEGNIIVDEEAKLEEELIVRPTSETIIWNTYKGWIQSYRDLPILVNQWANVVRWEMRTRLFLRTSEFLWQEGHTAHATSEEAIAEAEQMLEVYADFVENWLAVPVVKGRKTPSERFAGALDTYCIEALMQDGKALQAGTSHFLGQNFAKAFDVKFSDKENKQDYVWATSWGVSTRLMGALIMSHSDDAGLVLPPKLAPIQVVVVPIYKHQEELDNIRNYVNSLSAELKAKGISIKFDDRDTQRPGFKFAEYELKGVPLRVAIGSRDMQNGTVELARRDTKTKETTTQEGLAAKIEGLLEEIQQNIFDKAFKFREENITKVDDYEEFKRLLDEKPGFIAAHWDGTPETEQRIKDETKATIRCIPLNNPQEEGKCILTGRPSKERVLFARAY</sequence>
<evidence type="ECO:0000259" key="12">
    <source>
        <dbReference type="PROSITE" id="PS50862"/>
    </source>
</evidence>
<comment type="subunit">
    <text evidence="2 11">Homodimer.</text>
</comment>
<dbReference type="Pfam" id="PF09180">
    <property type="entry name" value="ProRS-C_1"/>
    <property type="match status" value="1"/>
</dbReference>
<evidence type="ECO:0000256" key="4">
    <source>
        <dbReference type="ARBA" id="ARBA00022598"/>
    </source>
</evidence>
<dbReference type="RefSeq" id="WP_245132108.1">
    <property type="nucleotide sequence ID" value="NZ_JALJEJ010000010.1"/>
</dbReference>
<dbReference type="GO" id="GO:0005524">
    <property type="term" value="F:ATP binding"/>
    <property type="evidence" value="ECO:0007669"/>
    <property type="project" value="UniProtKB-UniRule"/>
</dbReference>
<dbReference type="PANTHER" id="PTHR43382:SF2">
    <property type="entry name" value="BIFUNCTIONAL GLUTAMATE_PROLINE--TRNA LIGASE"/>
    <property type="match status" value="1"/>
</dbReference>
<evidence type="ECO:0000256" key="5">
    <source>
        <dbReference type="ARBA" id="ARBA00022741"/>
    </source>
</evidence>
<protein>
    <recommendedName>
        <fullName evidence="11">Proline--tRNA ligase</fullName>
        <ecNumber evidence="11">6.1.1.15</ecNumber>
    </recommendedName>
    <alternativeName>
        <fullName evidence="11">Prolyl-tRNA synthetase</fullName>
        <shortName evidence="11">ProRS</shortName>
    </alternativeName>
</protein>
<reference evidence="13" key="1">
    <citation type="submission" date="2022-04" db="EMBL/GenBank/DDBJ databases">
        <title>Mucilaginibacter sp. RS28 isolated from freshwater.</title>
        <authorList>
            <person name="Ko S.-R."/>
        </authorList>
    </citation>
    <scope>NUCLEOTIDE SEQUENCE</scope>
    <source>
        <strain evidence="13">RS28</strain>
    </source>
</reference>
<accession>A0A9X2BA68</accession>
<dbReference type="PANTHER" id="PTHR43382">
    <property type="entry name" value="PROLYL-TRNA SYNTHETASE"/>
    <property type="match status" value="1"/>
</dbReference>
<evidence type="ECO:0000256" key="9">
    <source>
        <dbReference type="ARBA" id="ARBA00047671"/>
    </source>
</evidence>
<dbReference type="CDD" id="cd00862">
    <property type="entry name" value="ProRS_anticodon_zinc"/>
    <property type="match status" value="1"/>
</dbReference>
<dbReference type="EC" id="6.1.1.15" evidence="11"/>
<dbReference type="SUPFAM" id="SSF55681">
    <property type="entry name" value="Class II aaRS and biotin synthetases"/>
    <property type="match status" value="1"/>
</dbReference>
<dbReference type="FunFam" id="3.40.50.800:FF:000005">
    <property type="entry name" value="bifunctional glutamate/proline--tRNA ligase"/>
    <property type="match status" value="1"/>
</dbReference>
<name>A0A9X2BA68_9SPHI</name>
<keyword evidence="5 11" id="KW-0547">Nucleotide-binding</keyword>
<dbReference type="InterPro" id="IPR002314">
    <property type="entry name" value="aa-tRNA-synt_IIb"/>
</dbReference>
<dbReference type="Gene3D" id="3.40.50.800">
    <property type="entry name" value="Anticodon-binding domain"/>
    <property type="match status" value="1"/>
</dbReference>
<dbReference type="InterPro" id="IPR016061">
    <property type="entry name" value="Pro-tRNA_ligase_II_C"/>
</dbReference>
<evidence type="ECO:0000256" key="7">
    <source>
        <dbReference type="ARBA" id="ARBA00022917"/>
    </source>
</evidence>
<dbReference type="GO" id="GO:0005737">
    <property type="term" value="C:cytoplasm"/>
    <property type="evidence" value="ECO:0007669"/>
    <property type="project" value="UniProtKB-SubCell"/>
</dbReference>
<gene>
    <name evidence="11 13" type="primary">proS</name>
    <name evidence="13" type="ORF">MUY27_17250</name>
</gene>
<keyword evidence="14" id="KW-1185">Reference proteome</keyword>
<dbReference type="AlphaFoldDB" id="A0A9X2BA68"/>
<evidence type="ECO:0000256" key="3">
    <source>
        <dbReference type="ARBA" id="ARBA00022490"/>
    </source>
</evidence>
<dbReference type="CDD" id="cd00778">
    <property type="entry name" value="ProRS_core_arch_euk"/>
    <property type="match status" value="1"/>
</dbReference>
<keyword evidence="3 11" id="KW-0963">Cytoplasm</keyword>
<evidence type="ECO:0000256" key="2">
    <source>
        <dbReference type="ARBA" id="ARBA00011738"/>
    </source>
</evidence>
<organism evidence="13 14">
    <name type="scientific">Mucilaginibacter straminoryzae</name>
    <dbReference type="NCBI Taxonomy" id="2932774"/>
    <lineage>
        <taxon>Bacteria</taxon>
        <taxon>Pseudomonadati</taxon>
        <taxon>Bacteroidota</taxon>
        <taxon>Sphingobacteriia</taxon>
        <taxon>Sphingobacteriales</taxon>
        <taxon>Sphingobacteriaceae</taxon>
        <taxon>Mucilaginibacter</taxon>
    </lineage>
</organism>
<comment type="similarity">
    <text evidence="10 11">Belongs to the class-II aminoacyl-tRNA synthetase family. ProS type 3 subfamily.</text>
</comment>
<dbReference type="SMART" id="SM00946">
    <property type="entry name" value="ProRS-C_1"/>
    <property type="match status" value="1"/>
</dbReference>
<dbReference type="InterPro" id="IPR004154">
    <property type="entry name" value="Anticodon-bd"/>
</dbReference>
<dbReference type="SUPFAM" id="SSF52954">
    <property type="entry name" value="Class II aaRS ABD-related"/>
    <property type="match status" value="1"/>
</dbReference>
<dbReference type="InterPro" id="IPR004499">
    <property type="entry name" value="Pro-tRNA-ligase_IIa_arc-type"/>
</dbReference>
<dbReference type="InterPro" id="IPR045864">
    <property type="entry name" value="aa-tRNA-synth_II/BPL/LPL"/>
</dbReference>
<comment type="function">
    <text evidence="11">Catalyzes the attachment of proline to tRNA(Pro) in a two-step reaction: proline is first activated by ATP to form Pro-AMP and then transferred to the acceptor end of tRNA(Pro).</text>
</comment>
<dbReference type="EMBL" id="JALJEJ010000010">
    <property type="protein sequence ID" value="MCJ8211469.1"/>
    <property type="molecule type" value="Genomic_DNA"/>
</dbReference>
<evidence type="ECO:0000313" key="14">
    <source>
        <dbReference type="Proteomes" id="UP001139450"/>
    </source>
</evidence>
<dbReference type="Gene3D" id="3.30.930.10">
    <property type="entry name" value="Bira Bifunctional Protein, Domain 2"/>
    <property type="match status" value="1"/>
</dbReference>
<feature type="domain" description="Aminoacyl-transfer RNA synthetases class-II family profile" evidence="12">
    <location>
        <begin position="39"/>
        <end position="293"/>
    </location>
</feature>
<evidence type="ECO:0000313" key="13">
    <source>
        <dbReference type="EMBL" id="MCJ8211469.1"/>
    </source>
</evidence>
<comment type="subcellular location">
    <subcellularLocation>
        <location evidence="1 11">Cytoplasm</location>
    </subcellularLocation>
</comment>
<dbReference type="Proteomes" id="UP001139450">
    <property type="component" value="Unassembled WGS sequence"/>
</dbReference>
<dbReference type="InterPro" id="IPR017449">
    <property type="entry name" value="Pro-tRNA_synth_II"/>
</dbReference>
<dbReference type="Gene3D" id="3.30.110.30">
    <property type="entry name" value="C-terminal domain of ProRS"/>
    <property type="match status" value="1"/>
</dbReference>
<dbReference type="HAMAP" id="MF_01571">
    <property type="entry name" value="Pro_tRNA_synth_type3"/>
    <property type="match status" value="1"/>
</dbReference>
<evidence type="ECO:0000256" key="11">
    <source>
        <dbReference type="HAMAP-Rule" id="MF_01571"/>
    </source>
</evidence>
<keyword evidence="4 11" id="KW-0436">Ligase</keyword>
<dbReference type="Pfam" id="PF03129">
    <property type="entry name" value="HGTP_anticodon"/>
    <property type="match status" value="1"/>
</dbReference>
<comment type="caution">
    <text evidence="13">The sequence shown here is derived from an EMBL/GenBank/DDBJ whole genome shotgun (WGS) entry which is preliminary data.</text>
</comment>
<dbReference type="GO" id="GO:0004827">
    <property type="term" value="F:proline-tRNA ligase activity"/>
    <property type="evidence" value="ECO:0007669"/>
    <property type="project" value="UniProtKB-UniRule"/>
</dbReference>
<dbReference type="SUPFAM" id="SSF64586">
    <property type="entry name" value="C-terminal domain of ProRS"/>
    <property type="match status" value="1"/>
</dbReference>
<dbReference type="FunFam" id="3.30.930.10:FF:000023">
    <property type="entry name" value="Proline--tRNA ligase"/>
    <property type="match status" value="1"/>
</dbReference>
<dbReference type="InterPro" id="IPR036621">
    <property type="entry name" value="Anticodon-bd_dom_sf"/>
</dbReference>
<evidence type="ECO:0000256" key="8">
    <source>
        <dbReference type="ARBA" id="ARBA00023146"/>
    </source>
</evidence>
<dbReference type="GO" id="GO:0017101">
    <property type="term" value="C:aminoacyl-tRNA synthetase multienzyme complex"/>
    <property type="evidence" value="ECO:0007669"/>
    <property type="project" value="TreeGrafter"/>
</dbReference>
<keyword evidence="7 11" id="KW-0648">Protein biosynthesis</keyword>
<dbReference type="GO" id="GO:0006433">
    <property type="term" value="P:prolyl-tRNA aminoacylation"/>
    <property type="evidence" value="ECO:0007669"/>
    <property type="project" value="UniProtKB-UniRule"/>
</dbReference>
<comment type="domain">
    <text evidence="11">Consists of three domains: the N-terminal catalytic domain, the anticodon-binding domain and the C-terminal extension.</text>
</comment>
<evidence type="ECO:0000256" key="6">
    <source>
        <dbReference type="ARBA" id="ARBA00022840"/>
    </source>
</evidence>
<dbReference type="Pfam" id="PF00587">
    <property type="entry name" value="tRNA-synt_2b"/>
    <property type="match status" value="1"/>
</dbReference>
<evidence type="ECO:0000256" key="1">
    <source>
        <dbReference type="ARBA" id="ARBA00004496"/>
    </source>
</evidence>
<keyword evidence="6 11" id="KW-0067">ATP-binding</keyword>